<dbReference type="InterPro" id="IPR023214">
    <property type="entry name" value="HAD_sf"/>
</dbReference>
<dbReference type="SFLD" id="SFLDS00003">
    <property type="entry name" value="Haloacid_Dehalogenase"/>
    <property type="match status" value="1"/>
</dbReference>
<protein>
    <submittedName>
        <fullName evidence="3">HAD family acid phosphatase</fullName>
    </submittedName>
</protein>
<proteinExistence type="predicted"/>
<dbReference type="Gene3D" id="3.40.50.1000">
    <property type="entry name" value="HAD superfamily/HAD-like"/>
    <property type="match status" value="1"/>
</dbReference>
<dbReference type="Pfam" id="PF03767">
    <property type="entry name" value="Acid_phosphat_B"/>
    <property type="match status" value="1"/>
</dbReference>
<sequence>MTITSPISRGIAGALLLGGLLCATSATAQTAPAASAGECAPKEYAMALRYQQQSAEVQALQRQNYALATMRLAQKIAAHPDATNLAIMTDLDETVIDNSALLVRDMQACHDFTSWDTWKVWERQGHPRLIPGARAFLDYADAHGVTIFYVSDRYDENKAATLATLKALRLPQVDDAQVRLLGPSKAERRAAIERDYRLVLQLGDSLADFSGDFHHADLASQKRLVAEQAAHFGDDWIMFPNASYGSWSDATLEAWAAPLKTD</sequence>
<dbReference type="SUPFAM" id="SSF56784">
    <property type="entry name" value="HAD-like"/>
    <property type="match status" value="1"/>
</dbReference>
<feature type="signal peptide" evidence="2">
    <location>
        <begin position="1"/>
        <end position="28"/>
    </location>
</feature>
<reference evidence="3" key="1">
    <citation type="submission" date="2024-06" db="EMBL/GenBank/DDBJ databases">
        <title>Complete genome of Salinicola endophyticus HNIBRBA4755.</title>
        <authorList>
            <person name="Shin S.Y."/>
            <person name="Kang H."/>
            <person name="Song J."/>
        </authorList>
    </citation>
    <scope>NUCLEOTIDE SEQUENCE</scope>
    <source>
        <strain evidence="3">HNIBRBA4755</strain>
    </source>
</reference>
<name>A0AB74UAN9_9GAMM</name>
<gene>
    <name evidence="3" type="ORF">ABV408_15320</name>
</gene>
<dbReference type="RefSeq" id="WP_353979760.1">
    <property type="nucleotide sequence ID" value="NZ_CP159578.1"/>
</dbReference>
<evidence type="ECO:0000313" key="3">
    <source>
        <dbReference type="EMBL" id="XCJ78795.1"/>
    </source>
</evidence>
<dbReference type="SFLD" id="SFLDG01125">
    <property type="entry name" value="C1.1:_Acid_Phosphatase_Like"/>
    <property type="match status" value="1"/>
</dbReference>
<keyword evidence="1 2" id="KW-0732">Signal</keyword>
<dbReference type="InterPro" id="IPR005519">
    <property type="entry name" value="Acid_phosphat_B-like"/>
</dbReference>
<dbReference type="InterPro" id="IPR006423">
    <property type="entry name" value="Lipo_e_P4"/>
</dbReference>
<evidence type="ECO:0000256" key="2">
    <source>
        <dbReference type="SAM" id="SignalP"/>
    </source>
</evidence>
<accession>A0AB74UAN9</accession>
<evidence type="ECO:0000256" key="1">
    <source>
        <dbReference type="ARBA" id="ARBA00022729"/>
    </source>
</evidence>
<dbReference type="GO" id="GO:0009279">
    <property type="term" value="C:cell outer membrane"/>
    <property type="evidence" value="ECO:0007669"/>
    <property type="project" value="InterPro"/>
</dbReference>
<organism evidence="3">
    <name type="scientific">Salinicola endophyticus</name>
    <dbReference type="NCBI Taxonomy" id="1949083"/>
    <lineage>
        <taxon>Bacteria</taxon>
        <taxon>Pseudomonadati</taxon>
        <taxon>Pseudomonadota</taxon>
        <taxon>Gammaproteobacteria</taxon>
        <taxon>Oceanospirillales</taxon>
        <taxon>Halomonadaceae</taxon>
        <taxon>Salinicola</taxon>
    </lineage>
</organism>
<feature type="chain" id="PRO_5044493965" evidence="2">
    <location>
        <begin position="29"/>
        <end position="262"/>
    </location>
</feature>
<dbReference type="AlphaFoldDB" id="A0AB74UAN9"/>
<dbReference type="EMBL" id="CP159578">
    <property type="protein sequence ID" value="XCJ78795.1"/>
    <property type="molecule type" value="Genomic_DNA"/>
</dbReference>
<dbReference type="PIRSF" id="PIRSF019271">
    <property type="entry name" value="Acid_Ptase_C"/>
    <property type="match status" value="1"/>
</dbReference>
<dbReference type="InterPro" id="IPR036412">
    <property type="entry name" value="HAD-like_sf"/>
</dbReference>